<dbReference type="InterPro" id="IPR013087">
    <property type="entry name" value="Znf_C2H2_type"/>
</dbReference>
<dbReference type="GO" id="GO:0008270">
    <property type="term" value="F:zinc ion binding"/>
    <property type="evidence" value="ECO:0007669"/>
    <property type="project" value="UniProtKB-KW"/>
</dbReference>
<dbReference type="PROSITE" id="PS50157">
    <property type="entry name" value="ZINC_FINGER_C2H2_2"/>
    <property type="match status" value="1"/>
</dbReference>
<organism evidence="3 4">
    <name type="scientific">Gymnopus androsaceus JB14</name>
    <dbReference type="NCBI Taxonomy" id="1447944"/>
    <lineage>
        <taxon>Eukaryota</taxon>
        <taxon>Fungi</taxon>
        <taxon>Dikarya</taxon>
        <taxon>Basidiomycota</taxon>
        <taxon>Agaricomycotina</taxon>
        <taxon>Agaricomycetes</taxon>
        <taxon>Agaricomycetidae</taxon>
        <taxon>Agaricales</taxon>
        <taxon>Marasmiineae</taxon>
        <taxon>Omphalotaceae</taxon>
        <taxon>Gymnopus</taxon>
    </lineage>
</organism>
<evidence type="ECO:0000313" key="4">
    <source>
        <dbReference type="Proteomes" id="UP000799118"/>
    </source>
</evidence>
<evidence type="ECO:0000256" key="1">
    <source>
        <dbReference type="PROSITE-ProRule" id="PRU00042"/>
    </source>
</evidence>
<name>A0A6A4GKK9_9AGAR</name>
<dbReference type="AlphaFoldDB" id="A0A6A4GKK9"/>
<sequence>MALKATCRSCGDQFDSGRGLSNHQRQCKGAKHLKLELSKSRTSAAQALRKAKKQKKKAKQHSSDVNMVELPGVQHLEAQDRDTFEPSAESESAVVLGVLAWHLCSITSVCESGMSPSSKWYIKRASLYMQALLTQLSLPDKILAQPHFGGLAPTITGEDQVFNFVIIGEDSLVMVALIKVGSFYELDDAPLSSTPFSDLISSGLSSSDIDPDINWGLMTVSWGANN</sequence>
<proteinExistence type="predicted"/>
<reference evidence="3" key="1">
    <citation type="journal article" date="2019" name="Environ. Microbiol.">
        <title>Fungal ecological strategies reflected in gene transcription - a case study of two litter decomposers.</title>
        <authorList>
            <person name="Barbi F."/>
            <person name="Kohler A."/>
            <person name="Barry K."/>
            <person name="Baskaran P."/>
            <person name="Daum C."/>
            <person name="Fauchery L."/>
            <person name="Ihrmark K."/>
            <person name="Kuo A."/>
            <person name="LaButti K."/>
            <person name="Lipzen A."/>
            <person name="Morin E."/>
            <person name="Grigoriev I.V."/>
            <person name="Henrissat B."/>
            <person name="Lindahl B."/>
            <person name="Martin F."/>
        </authorList>
    </citation>
    <scope>NUCLEOTIDE SEQUENCE</scope>
    <source>
        <strain evidence="3">JB14</strain>
    </source>
</reference>
<protein>
    <recommendedName>
        <fullName evidence="2">C2H2-type domain-containing protein</fullName>
    </recommendedName>
</protein>
<keyword evidence="1" id="KW-0863">Zinc-finger</keyword>
<gene>
    <name evidence="3" type="ORF">BT96DRAFT_1006578</name>
</gene>
<dbReference type="Proteomes" id="UP000799118">
    <property type="component" value="Unassembled WGS sequence"/>
</dbReference>
<keyword evidence="4" id="KW-1185">Reference proteome</keyword>
<accession>A0A6A4GKK9</accession>
<evidence type="ECO:0000313" key="3">
    <source>
        <dbReference type="EMBL" id="KAE9385940.1"/>
    </source>
</evidence>
<keyword evidence="1" id="KW-0479">Metal-binding</keyword>
<dbReference type="EMBL" id="ML769929">
    <property type="protein sequence ID" value="KAE9385940.1"/>
    <property type="molecule type" value="Genomic_DNA"/>
</dbReference>
<feature type="domain" description="C2H2-type" evidence="2">
    <location>
        <begin position="5"/>
        <end position="32"/>
    </location>
</feature>
<keyword evidence="1" id="KW-0862">Zinc</keyword>
<evidence type="ECO:0000259" key="2">
    <source>
        <dbReference type="PROSITE" id="PS50157"/>
    </source>
</evidence>